<dbReference type="SUPFAM" id="SSF49899">
    <property type="entry name" value="Concanavalin A-like lectins/glucanases"/>
    <property type="match status" value="1"/>
</dbReference>
<reference evidence="6 7" key="1">
    <citation type="journal article" date="2018" name="MBio">
        <title>Comparative Genomics Reveals the Core Gene Toolbox for the Fungus-Insect Symbiosis.</title>
        <authorList>
            <person name="Wang Y."/>
            <person name="Stata M."/>
            <person name="Wang W."/>
            <person name="Stajich J.E."/>
            <person name="White M.M."/>
            <person name="Moncalvo J.M."/>
        </authorList>
    </citation>
    <scope>NUCLEOTIDE SEQUENCE [LARGE SCALE GENOMIC DNA]</scope>
    <source>
        <strain evidence="6 7">SWE-8-4</strain>
    </source>
</reference>
<accession>A0A2T9YQI7</accession>
<dbReference type="Gene3D" id="3.90.980.20">
    <property type="match status" value="1"/>
</dbReference>
<feature type="region of interest" description="Disordered" evidence="4">
    <location>
        <begin position="1"/>
        <end position="82"/>
    </location>
</feature>
<comment type="caution">
    <text evidence="6">The sequence shown here is derived from an EMBL/GenBank/DDBJ whole genome shotgun (WGS) entry which is preliminary data.</text>
</comment>
<evidence type="ECO:0000313" key="6">
    <source>
        <dbReference type="EMBL" id="PVU94561.1"/>
    </source>
</evidence>
<evidence type="ECO:0000256" key="4">
    <source>
        <dbReference type="SAM" id="MobiDB-lite"/>
    </source>
</evidence>
<dbReference type="STRING" id="133385.A0A2T9YQI7"/>
<evidence type="ECO:0000313" key="7">
    <source>
        <dbReference type="Proteomes" id="UP000245383"/>
    </source>
</evidence>
<dbReference type="PANTHER" id="PTHR10598">
    <property type="entry name" value="SET1/ASH2 HISTONE METHYLTRANSFERASE COMPLEX SUBUNIT ASH2"/>
    <property type="match status" value="1"/>
</dbReference>
<dbReference type="PANTHER" id="PTHR10598:SF0">
    <property type="entry name" value="SET1_ASH2 HISTONE METHYLTRANSFERASE COMPLEX SUBUNIT ASH2"/>
    <property type="match status" value="1"/>
</dbReference>
<dbReference type="Gene3D" id="2.60.120.920">
    <property type="match status" value="1"/>
</dbReference>
<feature type="compositionally biased region" description="Polar residues" evidence="4">
    <location>
        <begin position="19"/>
        <end position="29"/>
    </location>
</feature>
<comment type="similarity">
    <text evidence="3">Belongs to the cclA family.</text>
</comment>
<dbReference type="InterPro" id="IPR013320">
    <property type="entry name" value="ConA-like_dom_sf"/>
</dbReference>
<evidence type="ECO:0000256" key="2">
    <source>
        <dbReference type="ARBA" id="ARBA00023242"/>
    </source>
</evidence>
<organism evidence="6 7">
    <name type="scientific">Smittium simulii</name>
    <dbReference type="NCBI Taxonomy" id="133385"/>
    <lineage>
        <taxon>Eukaryota</taxon>
        <taxon>Fungi</taxon>
        <taxon>Fungi incertae sedis</taxon>
        <taxon>Zoopagomycota</taxon>
        <taxon>Kickxellomycotina</taxon>
        <taxon>Harpellomycetes</taxon>
        <taxon>Harpellales</taxon>
        <taxon>Legeriomycetaceae</taxon>
        <taxon>Smittium</taxon>
    </lineage>
</organism>
<evidence type="ECO:0000259" key="5">
    <source>
        <dbReference type="SMART" id="SM00449"/>
    </source>
</evidence>
<name>A0A2T9YQI7_9FUNG</name>
<feature type="domain" description="SPRY" evidence="5">
    <location>
        <begin position="474"/>
        <end position="665"/>
    </location>
</feature>
<dbReference type="GO" id="GO:0000976">
    <property type="term" value="F:transcription cis-regulatory region binding"/>
    <property type="evidence" value="ECO:0007669"/>
    <property type="project" value="TreeGrafter"/>
</dbReference>
<dbReference type="SMART" id="SM00449">
    <property type="entry name" value="SPRY"/>
    <property type="match status" value="1"/>
</dbReference>
<dbReference type="Proteomes" id="UP000245383">
    <property type="component" value="Unassembled WGS sequence"/>
</dbReference>
<feature type="compositionally biased region" description="Polar residues" evidence="4">
    <location>
        <begin position="362"/>
        <end position="376"/>
    </location>
</feature>
<protein>
    <recommendedName>
        <fullName evidence="5">SPRY domain-containing protein</fullName>
    </recommendedName>
</protein>
<feature type="region of interest" description="Disordered" evidence="4">
    <location>
        <begin position="752"/>
        <end position="779"/>
    </location>
</feature>
<feature type="compositionally biased region" description="Polar residues" evidence="4">
    <location>
        <begin position="701"/>
        <end position="722"/>
    </location>
</feature>
<dbReference type="CDD" id="cd12872">
    <property type="entry name" value="SPRY_Ash2"/>
    <property type="match status" value="1"/>
</dbReference>
<dbReference type="GO" id="GO:0048188">
    <property type="term" value="C:Set1C/COMPASS complex"/>
    <property type="evidence" value="ECO:0007669"/>
    <property type="project" value="InterPro"/>
</dbReference>
<dbReference type="InterPro" id="IPR043136">
    <property type="entry name" value="B30.2/SPRY_sf"/>
</dbReference>
<dbReference type="InterPro" id="IPR037353">
    <property type="entry name" value="ASH2"/>
</dbReference>
<dbReference type="InterPro" id="IPR003877">
    <property type="entry name" value="SPRY_dom"/>
</dbReference>
<evidence type="ECO:0000256" key="1">
    <source>
        <dbReference type="ARBA" id="ARBA00004123"/>
    </source>
</evidence>
<comment type="subcellular location">
    <subcellularLocation>
        <location evidence="1">Nucleus</location>
    </subcellularLocation>
</comment>
<dbReference type="OrthoDB" id="21243at2759"/>
<sequence length="865" mass="95861">MELLPNEASKPDIPAAPLTSLNSATHQPNSLSSGSESGLASEPTSSSELDYIPPSLSKPQKVTKPSHKPLSPSKPVEDISLDKSPLKNVTSNKCRYCQKSSAESLKTVCCLDCGARCHIDCIHFLQPFKDKILLGDDFFYFKCTYCADNIEQFKRYHLSWVDVVHIALFNLTHGSPDALKLLKAERPAKDKDISLFSAAEQGPQSYADSRVYFHYKADVSRFIDFNWSYFWNKPRGDTWINSASSALSTNSTENVAQDGRFESGKAKYNKNGMWALTDDSRFPSSYDLSQSQHRIRSVMFDISPSGSLIPIPDPKIYNSANNSTALSTLTNNPNSNTSKKKRRTDPELKSNSKSKKSKLKSAQNYNKSSLKPNGSLNDLASTKVAFTSYDENHVDLRSVKRPPVLANNYSYINPATSEWSVKMWPDLDNPLGPVFMQPEPTHSAPQMNFEGAKNLTLWSNGGYTVSKCSHGVTTGTYYYEAEILEGLKLTSNLRIGWGQISANLQAPCGYDHYSYSMRTNPGTVFHTSIGRMFGETLSAGDVLGVLVQLPEELNSDELEDIYSRTWDSLTPYKPFDYKQPKALSLLDADCFASPPQAESNNENTSEYQKHLELPPIPILENSEIAYFKNGECMGTAFRGLFLGKYYPMVSSYMGGKVKINFGNSKATDESKGFKFSPPKIWNSRQVKCIDSLEYIDDIPVQSENNTDNSIKSNTQESATDQNNYVSVNKESINDIQASNDITSSVNKESNDIISNVNKGSNDNTGSVNKEPNDIVNSVNTESNDIISNVNKESNDIISSVNKESNDIISSVNKESNDNTGSVNKEPNDIVNSVNTEFNDNTISINKESNDIISSVNKESNDIISS</sequence>
<gene>
    <name evidence="6" type="ORF">BB561_002460</name>
</gene>
<feature type="compositionally biased region" description="Low complexity" evidence="4">
    <location>
        <begin position="324"/>
        <end position="337"/>
    </location>
</feature>
<keyword evidence="7" id="KW-1185">Reference proteome</keyword>
<keyword evidence="2" id="KW-0539">Nucleus</keyword>
<dbReference type="EMBL" id="MBFR01000085">
    <property type="protein sequence ID" value="PVU94561.1"/>
    <property type="molecule type" value="Genomic_DNA"/>
</dbReference>
<feature type="region of interest" description="Disordered" evidence="4">
    <location>
        <begin position="700"/>
        <end position="722"/>
    </location>
</feature>
<feature type="region of interest" description="Disordered" evidence="4">
    <location>
        <begin position="324"/>
        <end position="376"/>
    </location>
</feature>
<feature type="compositionally biased region" description="Low complexity" evidence="4">
    <location>
        <begin position="30"/>
        <end position="42"/>
    </location>
</feature>
<proteinExistence type="inferred from homology"/>
<evidence type="ECO:0000256" key="3">
    <source>
        <dbReference type="ARBA" id="ARBA00038149"/>
    </source>
</evidence>
<dbReference type="AlphaFoldDB" id="A0A2T9YQI7"/>
<dbReference type="Pfam" id="PF00622">
    <property type="entry name" value="SPRY"/>
    <property type="match status" value="1"/>
</dbReference>